<evidence type="ECO:0000256" key="2">
    <source>
        <dbReference type="ARBA" id="ARBA00022490"/>
    </source>
</evidence>
<evidence type="ECO:0000256" key="5">
    <source>
        <dbReference type="PIRSR" id="PIRSR002736-50"/>
    </source>
</evidence>
<dbReference type="GO" id="GO:0016829">
    <property type="term" value="F:lyase activity"/>
    <property type="evidence" value="ECO:0007669"/>
    <property type="project" value="UniProtKB-KW"/>
</dbReference>
<name>A0A3E2TKI9_9FIRM</name>
<keyword evidence="3 4" id="KW-0597">Phosphoprotein</keyword>
<gene>
    <name evidence="4 6" type="primary">citD</name>
    <name evidence="6" type="ORF">DXA39_00140</name>
</gene>
<proteinExistence type="inferred from homology"/>
<dbReference type="RefSeq" id="WP_117519918.1">
    <property type="nucleotide sequence ID" value="NZ_AP031484.1"/>
</dbReference>
<dbReference type="Proteomes" id="UP000261011">
    <property type="component" value="Unassembled WGS sequence"/>
</dbReference>
<dbReference type="InterPro" id="IPR006495">
    <property type="entry name" value="CitD"/>
</dbReference>
<evidence type="ECO:0000256" key="1">
    <source>
        <dbReference type="ARBA" id="ARBA00004496"/>
    </source>
</evidence>
<dbReference type="GO" id="GO:0005737">
    <property type="term" value="C:cytoplasm"/>
    <property type="evidence" value="ECO:0007669"/>
    <property type="project" value="UniProtKB-SubCell"/>
</dbReference>
<evidence type="ECO:0000256" key="3">
    <source>
        <dbReference type="ARBA" id="ARBA00022553"/>
    </source>
</evidence>
<dbReference type="NCBIfam" id="TIGR01608">
    <property type="entry name" value="citD"/>
    <property type="match status" value="1"/>
</dbReference>
<dbReference type="PIRSF" id="PIRSF002736">
    <property type="entry name" value="Citrt_lyas_gamma"/>
    <property type="match status" value="1"/>
</dbReference>
<comment type="subunit">
    <text evidence="4">Oligomer with a subunit composition of (alpha,beta,gamma)6.</text>
</comment>
<evidence type="ECO:0000313" key="7">
    <source>
        <dbReference type="Proteomes" id="UP000261011"/>
    </source>
</evidence>
<organism evidence="6 7">
    <name type="scientific">Anaerococcus nagyae</name>
    <dbReference type="NCBI Taxonomy" id="1755241"/>
    <lineage>
        <taxon>Bacteria</taxon>
        <taxon>Bacillati</taxon>
        <taxon>Bacillota</taxon>
        <taxon>Tissierellia</taxon>
        <taxon>Tissierellales</taxon>
        <taxon>Peptoniphilaceae</taxon>
        <taxon>Anaerococcus</taxon>
    </lineage>
</organism>
<keyword evidence="6" id="KW-0456">Lyase</keyword>
<reference evidence="6 7" key="1">
    <citation type="submission" date="2018-08" db="EMBL/GenBank/DDBJ databases">
        <title>A genome reference for cultivated species of the human gut microbiota.</title>
        <authorList>
            <person name="Zou Y."/>
            <person name="Xue W."/>
            <person name="Luo G."/>
        </authorList>
    </citation>
    <scope>NUCLEOTIDE SEQUENCE [LARGE SCALE GENOMIC DNA]</scope>
    <source>
        <strain evidence="6 7">OF01-3</strain>
    </source>
</reference>
<dbReference type="Pfam" id="PF06857">
    <property type="entry name" value="ACP"/>
    <property type="match status" value="1"/>
</dbReference>
<accession>A0A3E2TKI9</accession>
<dbReference type="NCBIfam" id="NF009726">
    <property type="entry name" value="PRK13253.1"/>
    <property type="match status" value="1"/>
</dbReference>
<evidence type="ECO:0000256" key="4">
    <source>
        <dbReference type="HAMAP-Rule" id="MF_00805"/>
    </source>
</evidence>
<dbReference type="AlphaFoldDB" id="A0A3E2TKI9"/>
<sequence>MKIENKASAGTLESSDAEVNVYPSEELKLEVKSSVYAQFGSQIEQTVKEILDNLEIESGEILVDDRGALDCTIRSRVETAILRSNNITENIPWGDKI</sequence>
<feature type="modified residue" description="O-(phosphoribosyl dephospho-coenzyme A)serine" evidence="4 5">
    <location>
        <position position="14"/>
    </location>
</feature>
<dbReference type="EMBL" id="QVEU01000001">
    <property type="protein sequence ID" value="RGB77899.1"/>
    <property type="molecule type" value="Genomic_DNA"/>
</dbReference>
<keyword evidence="7" id="KW-1185">Reference proteome</keyword>
<protein>
    <recommendedName>
        <fullName evidence="4">Citrate lyase acyl carrier protein</fullName>
    </recommendedName>
    <alternativeName>
        <fullName evidence="4">Citrate lyase gamma chain</fullName>
    </alternativeName>
</protein>
<dbReference type="InterPro" id="IPR023439">
    <property type="entry name" value="Mal_deCO2ase/Cit_lyase_ACP"/>
</dbReference>
<comment type="subcellular location">
    <subcellularLocation>
        <location evidence="1 4">Cytoplasm</location>
    </subcellularLocation>
</comment>
<dbReference type="HAMAP" id="MF_00805">
    <property type="entry name" value="CitD"/>
    <property type="match status" value="1"/>
</dbReference>
<evidence type="ECO:0000313" key="6">
    <source>
        <dbReference type="EMBL" id="RGB77899.1"/>
    </source>
</evidence>
<comment type="function">
    <text evidence="4">Covalent carrier of the coenzyme of citrate lyase.</text>
</comment>
<comment type="similarity">
    <text evidence="4">Belongs to the CitD family.</text>
</comment>
<keyword evidence="2 4" id="KW-0963">Cytoplasm</keyword>
<dbReference type="OrthoDB" id="1120942at2"/>
<comment type="caution">
    <text evidence="6">The sequence shown here is derived from an EMBL/GenBank/DDBJ whole genome shotgun (WGS) entry which is preliminary data.</text>
</comment>